<dbReference type="InterPro" id="IPR001810">
    <property type="entry name" value="F-box_dom"/>
</dbReference>
<dbReference type="InterPro" id="IPR032675">
    <property type="entry name" value="LRR_dom_sf"/>
</dbReference>
<feature type="domain" description="F-box" evidence="2">
    <location>
        <begin position="9"/>
        <end position="52"/>
    </location>
</feature>
<dbReference type="SUPFAM" id="SSF52047">
    <property type="entry name" value="RNI-like"/>
    <property type="match status" value="1"/>
</dbReference>
<name>A0A8E2J5E4_9APHY</name>
<dbReference type="Gene3D" id="3.80.10.10">
    <property type="entry name" value="Ribonuclease Inhibitor"/>
    <property type="match status" value="1"/>
</dbReference>
<protein>
    <recommendedName>
        <fullName evidence="2">F-box domain-containing protein</fullName>
    </recommendedName>
</protein>
<evidence type="ECO:0000259" key="2">
    <source>
        <dbReference type="Pfam" id="PF12937"/>
    </source>
</evidence>
<gene>
    <name evidence="3" type="ORF">OBBRIDRAFT_788596</name>
</gene>
<dbReference type="AlphaFoldDB" id="A0A8E2J5E4"/>
<dbReference type="Proteomes" id="UP000250043">
    <property type="component" value="Unassembled WGS sequence"/>
</dbReference>
<evidence type="ECO:0000313" key="4">
    <source>
        <dbReference type="Proteomes" id="UP000250043"/>
    </source>
</evidence>
<organism evidence="3 4">
    <name type="scientific">Obba rivulosa</name>
    <dbReference type="NCBI Taxonomy" id="1052685"/>
    <lineage>
        <taxon>Eukaryota</taxon>
        <taxon>Fungi</taxon>
        <taxon>Dikarya</taxon>
        <taxon>Basidiomycota</taxon>
        <taxon>Agaricomycotina</taxon>
        <taxon>Agaricomycetes</taxon>
        <taxon>Polyporales</taxon>
        <taxon>Gelatoporiaceae</taxon>
        <taxon>Obba</taxon>
    </lineage>
</organism>
<reference evidence="3 4" key="1">
    <citation type="submission" date="2016-07" db="EMBL/GenBank/DDBJ databases">
        <title>Draft genome of the white-rot fungus Obba rivulosa 3A-2.</title>
        <authorList>
            <consortium name="DOE Joint Genome Institute"/>
            <person name="Miettinen O."/>
            <person name="Riley R."/>
            <person name="Acob R."/>
            <person name="Barry K."/>
            <person name="Cullen D."/>
            <person name="De Vries R."/>
            <person name="Hainaut M."/>
            <person name="Hatakka A."/>
            <person name="Henrissat B."/>
            <person name="Hilden K."/>
            <person name="Kuo R."/>
            <person name="Labutti K."/>
            <person name="Lipzen A."/>
            <person name="Makela M.R."/>
            <person name="Sandor L."/>
            <person name="Spatafora J.W."/>
            <person name="Grigoriev I.V."/>
            <person name="Hibbett D.S."/>
        </authorList>
    </citation>
    <scope>NUCLEOTIDE SEQUENCE [LARGE SCALE GENOMIC DNA]</scope>
    <source>
        <strain evidence="3 4">3A-2</strain>
    </source>
</reference>
<proteinExistence type="predicted"/>
<sequence>MHRCLQTADILLLILRQLEYNDFPLFHRDTRTLAVLARTCRDWNELALDVLWEGQLWGLVSLVKCLPADAWSIDVEEPIDPENAGPNQKPPTGVVSVIKPLFAADWERFDLYARRIKLLQLALPPVQGGIALCLQPASLATLLAFHFPRPLLPALRTLILQPGSEFGGLLNMLVGSSLTYLRVDWPVNLDHIPLLAHVAHVSQHLTHLQIARGDTTYRPGLLLGLRHLQQVEIELPLEQELASDMLAWLTQLPQLCRLVLHRITYCLFELSAMSHANPLPAFAKLKILKITSDSLPILISSLNLYSTSPLRCIVLGEPNVFPKIVSLSTLDNILETMTRLFDHSRLTTLGLMFGIARTDSGVVRLRNLKMMLSCHNLINLNFRFPIPVALSDGDMKELAMALPRLQSLQLGNRSGDNAAEPKPTLQAFVHLATYCPHLRVLALTIDASQDLQLTTEHPGHGCRLLHLTQLDVGTSKIGSPHIVAMFLSDLCPSIHWLRHGVQATPDTAKWDVVARYLTILIPVRRQERDRYQALMMSQNTAKRDSSANMPVASNSVAR</sequence>
<dbReference type="Pfam" id="PF12937">
    <property type="entry name" value="F-box-like"/>
    <property type="match status" value="1"/>
</dbReference>
<evidence type="ECO:0000256" key="1">
    <source>
        <dbReference type="SAM" id="MobiDB-lite"/>
    </source>
</evidence>
<evidence type="ECO:0000313" key="3">
    <source>
        <dbReference type="EMBL" id="OCH95132.1"/>
    </source>
</evidence>
<keyword evidence="4" id="KW-1185">Reference proteome</keyword>
<feature type="region of interest" description="Disordered" evidence="1">
    <location>
        <begin position="537"/>
        <end position="558"/>
    </location>
</feature>
<dbReference type="EMBL" id="KV722338">
    <property type="protein sequence ID" value="OCH95132.1"/>
    <property type="molecule type" value="Genomic_DNA"/>
</dbReference>
<accession>A0A8E2J5E4</accession>
<dbReference type="OrthoDB" id="3543113at2759"/>